<keyword evidence="2" id="KW-0804">Transcription</keyword>
<dbReference type="GO" id="GO:0070897">
    <property type="term" value="P:transcription preinitiation complex assembly"/>
    <property type="evidence" value="ECO:0007669"/>
    <property type="project" value="InterPro"/>
</dbReference>
<keyword evidence="1" id="KW-0805">Transcription regulation</keyword>
<protein>
    <recommendedName>
        <fullName evidence="3">Transcription factor TFIIB cyclin-like domain-containing protein</fullName>
    </recommendedName>
</protein>
<name>A0A6C0K7E5_9ZZZZ</name>
<dbReference type="GO" id="GO:0017025">
    <property type="term" value="F:TBP-class protein binding"/>
    <property type="evidence" value="ECO:0007669"/>
    <property type="project" value="InterPro"/>
</dbReference>
<dbReference type="Gene3D" id="1.10.472.10">
    <property type="entry name" value="Cyclin-like"/>
    <property type="match status" value="1"/>
</dbReference>
<dbReference type="InterPro" id="IPR000812">
    <property type="entry name" value="TFIIB"/>
</dbReference>
<evidence type="ECO:0000256" key="2">
    <source>
        <dbReference type="ARBA" id="ARBA00023163"/>
    </source>
</evidence>
<reference evidence="4" key="1">
    <citation type="journal article" date="2020" name="Nature">
        <title>Giant virus diversity and host interactions through global metagenomics.</title>
        <authorList>
            <person name="Schulz F."/>
            <person name="Roux S."/>
            <person name="Paez-Espino D."/>
            <person name="Jungbluth S."/>
            <person name="Walsh D.A."/>
            <person name="Denef V.J."/>
            <person name="McMahon K.D."/>
            <person name="Konstantinidis K.T."/>
            <person name="Eloe-Fadrosh E.A."/>
            <person name="Kyrpides N.C."/>
            <person name="Woyke T."/>
        </authorList>
    </citation>
    <scope>NUCLEOTIDE SEQUENCE</scope>
    <source>
        <strain evidence="4">GVMAG-S-1101172-89</strain>
    </source>
</reference>
<evidence type="ECO:0000256" key="1">
    <source>
        <dbReference type="ARBA" id="ARBA00023015"/>
    </source>
</evidence>
<accession>A0A6C0K7E5</accession>
<dbReference type="InterPro" id="IPR036915">
    <property type="entry name" value="Cyclin-like_sf"/>
</dbReference>
<dbReference type="SUPFAM" id="SSF57783">
    <property type="entry name" value="Zinc beta-ribbon"/>
    <property type="match status" value="1"/>
</dbReference>
<evidence type="ECO:0000259" key="3">
    <source>
        <dbReference type="Pfam" id="PF00382"/>
    </source>
</evidence>
<dbReference type="SUPFAM" id="SSF47954">
    <property type="entry name" value="Cyclin-like"/>
    <property type="match status" value="2"/>
</dbReference>
<dbReference type="GO" id="GO:0005634">
    <property type="term" value="C:nucleus"/>
    <property type="evidence" value="ECO:0007669"/>
    <property type="project" value="TreeGrafter"/>
</dbReference>
<dbReference type="PANTHER" id="PTHR11618">
    <property type="entry name" value="TRANSCRIPTION INITIATION FACTOR IIB-RELATED"/>
    <property type="match status" value="1"/>
</dbReference>
<dbReference type="Pfam" id="PF00382">
    <property type="entry name" value="TFIIB"/>
    <property type="match status" value="1"/>
</dbReference>
<dbReference type="PANTHER" id="PTHR11618:SF13">
    <property type="entry name" value="TRANSCRIPTION INITIATION FACTOR IIB"/>
    <property type="match status" value="1"/>
</dbReference>
<dbReference type="PRINTS" id="PR00685">
    <property type="entry name" value="TIFACTORIIB"/>
</dbReference>
<dbReference type="GO" id="GO:0097550">
    <property type="term" value="C:transcription preinitiation complex"/>
    <property type="evidence" value="ECO:0007669"/>
    <property type="project" value="TreeGrafter"/>
</dbReference>
<organism evidence="4">
    <name type="scientific">viral metagenome</name>
    <dbReference type="NCBI Taxonomy" id="1070528"/>
    <lineage>
        <taxon>unclassified sequences</taxon>
        <taxon>metagenomes</taxon>
        <taxon>organismal metagenomes</taxon>
    </lineage>
</organism>
<evidence type="ECO:0000313" key="4">
    <source>
        <dbReference type="EMBL" id="QHU12607.1"/>
    </source>
</evidence>
<dbReference type="EMBL" id="MN740808">
    <property type="protein sequence ID" value="QHU12607.1"/>
    <property type="molecule type" value="Genomic_DNA"/>
</dbReference>
<proteinExistence type="predicted"/>
<dbReference type="Gene3D" id="1.10.472.170">
    <property type="match status" value="1"/>
</dbReference>
<dbReference type="AlphaFoldDB" id="A0A6C0K7E5"/>
<sequence>MNTLFPKLGKTLNKDEPFPLGWHIKHKERPNVCTNCGEENDTMEREDFTICIKCGEVQERTIDSGAEYRFFGSDDRSSSDPCRVGAPTDTRFPASTLGTMILSHAQGGNSSSRIAMARIRRYHTWNLLPYKERSLLQVYEQIALTATNNGFDQRTMDHAKELYVKLVEHCDRRGMSRTSVVASCLYSALKKVNQPRKPKEIADMFHLSIAQFTKSLKYFQEMLCMANQRGLLSSTAAPATYPSTRASNYISKPLSRLPISRHKYQVLEGVAVRLANEIEDIDLCPENMPPSLAAGVIALVIQVSNIRDIPIERIASVCGVSEGTILKCMKKLESAIQDGKIQIPSITES</sequence>
<dbReference type="CDD" id="cd00043">
    <property type="entry name" value="CYCLIN_SF"/>
    <property type="match status" value="1"/>
</dbReference>
<dbReference type="InterPro" id="IPR013150">
    <property type="entry name" value="TFIIB_cyclin"/>
</dbReference>
<feature type="domain" description="Transcription factor TFIIB cyclin-like" evidence="3">
    <location>
        <begin position="135"/>
        <end position="220"/>
    </location>
</feature>